<gene>
    <name evidence="2" type="ORF">MRATA1EN1_LOCUS24972</name>
</gene>
<dbReference type="EMBL" id="OX459941">
    <property type="protein sequence ID" value="CAI9176010.1"/>
    <property type="molecule type" value="Genomic_DNA"/>
</dbReference>
<evidence type="ECO:0000313" key="3">
    <source>
        <dbReference type="Proteomes" id="UP001176941"/>
    </source>
</evidence>
<evidence type="ECO:0000256" key="1">
    <source>
        <dbReference type="SAM" id="MobiDB-lite"/>
    </source>
</evidence>
<proteinExistence type="predicted"/>
<keyword evidence="3" id="KW-1185">Reference proteome</keyword>
<protein>
    <submittedName>
        <fullName evidence="2">Uncharacterized protein</fullName>
    </submittedName>
</protein>
<evidence type="ECO:0000313" key="2">
    <source>
        <dbReference type="EMBL" id="CAI9176010.1"/>
    </source>
</evidence>
<dbReference type="Proteomes" id="UP001176941">
    <property type="component" value="Chromosome 5"/>
</dbReference>
<reference evidence="2" key="1">
    <citation type="submission" date="2023-04" db="EMBL/GenBank/DDBJ databases">
        <authorList>
            <consortium name="ELIXIR-Norway"/>
        </authorList>
    </citation>
    <scope>NUCLEOTIDE SEQUENCE [LARGE SCALE GENOMIC DNA]</scope>
</reference>
<feature type="region of interest" description="Disordered" evidence="1">
    <location>
        <begin position="56"/>
        <end position="82"/>
    </location>
</feature>
<accession>A0ABN8ZQ15</accession>
<sequence length="132" mass="14254">MLVPSPWLHASQQPVALQQWAQHFLWGLSSRGLEQTTGATRAPAAGLLGAASLGKDSSQGLKAEQFPFREASPDTEEPLSTHPLDALGTLAGMSRLDWQGLRLCSSPGWCFTGLGRHCPLETPLVKARCFLF</sequence>
<name>A0ABN8ZQ15_RANTA</name>
<organism evidence="2 3">
    <name type="scientific">Rangifer tarandus platyrhynchus</name>
    <name type="common">Svalbard reindeer</name>
    <dbReference type="NCBI Taxonomy" id="3082113"/>
    <lineage>
        <taxon>Eukaryota</taxon>
        <taxon>Metazoa</taxon>
        <taxon>Chordata</taxon>
        <taxon>Craniata</taxon>
        <taxon>Vertebrata</taxon>
        <taxon>Euteleostomi</taxon>
        <taxon>Mammalia</taxon>
        <taxon>Eutheria</taxon>
        <taxon>Laurasiatheria</taxon>
        <taxon>Artiodactyla</taxon>
        <taxon>Ruminantia</taxon>
        <taxon>Pecora</taxon>
        <taxon>Cervidae</taxon>
        <taxon>Odocoileinae</taxon>
        <taxon>Rangifer</taxon>
    </lineage>
</organism>